<accession>A0A1M6K2B2</accession>
<gene>
    <name evidence="2" type="ORF">SAMN05444280_12211</name>
</gene>
<dbReference type="AlphaFoldDB" id="A0A1M6K2B2"/>
<dbReference type="STRING" id="1168035.SAMN05444280_12211"/>
<protein>
    <submittedName>
        <fullName evidence="2">Alginate export</fullName>
    </submittedName>
</protein>
<dbReference type="Pfam" id="PF13372">
    <property type="entry name" value="Alginate_exp"/>
    <property type="match status" value="1"/>
</dbReference>
<keyword evidence="3" id="KW-1185">Reference proteome</keyword>
<dbReference type="Proteomes" id="UP000184050">
    <property type="component" value="Unassembled WGS sequence"/>
</dbReference>
<organism evidence="2 3">
    <name type="scientific">Tangfeifania diversioriginum</name>
    <dbReference type="NCBI Taxonomy" id="1168035"/>
    <lineage>
        <taxon>Bacteria</taxon>
        <taxon>Pseudomonadati</taxon>
        <taxon>Bacteroidota</taxon>
        <taxon>Bacteroidia</taxon>
        <taxon>Marinilabiliales</taxon>
        <taxon>Prolixibacteraceae</taxon>
        <taxon>Tangfeifania</taxon>
    </lineage>
</organism>
<proteinExistence type="predicted"/>
<dbReference type="EMBL" id="FQZE01000022">
    <property type="protein sequence ID" value="SHJ53045.1"/>
    <property type="molecule type" value="Genomic_DNA"/>
</dbReference>
<evidence type="ECO:0000259" key="1">
    <source>
        <dbReference type="Pfam" id="PF13372"/>
    </source>
</evidence>
<evidence type="ECO:0000313" key="2">
    <source>
        <dbReference type="EMBL" id="SHJ53045.1"/>
    </source>
</evidence>
<dbReference type="InterPro" id="IPR025388">
    <property type="entry name" value="Alginate_export_dom"/>
</dbReference>
<reference evidence="2 3" key="1">
    <citation type="submission" date="2016-11" db="EMBL/GenBank/DDBJ databases">
        <authorList>
            <person name="Jaros S."/>
            <person name="Januszkiewicz K."/>
            <person name="Wedrychowicz H."/>
        </authorList>
    </citation>
    <scope>NUCLEOTIDE SEQUENCE [LARGE SCALE GENOMIC DNA]</scope>
    <source>
        <strain evidence="2 3">DSM 27063</strain>
    </source>
</reference>
<evidence type="ECO:0000313" key="3">
    <source>
        <dbReference type="Proteomes" id="UP000184050"/>
    </source>
</evidence>
<sequence length="464" mass="52451">MIVSFISVQQVVGQFSVDGEFRSRSILSQGYKVPVKSTSDAVFSFDQRSRLNLNYKNDKYSTRLVLQDARVWGSDDRYNPTGVMGNSGTFGIYEAWVELKLKEKSSLRIGRQEWNYNNMRILSYRNWWTSGLSYDGLLYKLHDDENGWFIDLGLSYNNDGSLIGDVDNTTWTGEKLKTINFVNFKKKHHNIFSTSLFFSLAGRDYPDIDKFFPTGTHGLILDYNNEGTGFFGSLSGYYQHGTDSKKGPNGDYRNISAWLVSGELGVRAPEKNWELAAGAEVISGHDFSNTENDYANTRHSFDLLYSARFAYYGGNVNHFIMQDSYKTGTKGGGYFDPYLRFSFKPGKKNALDVTWWSPVLTTNVPAHTFIDEATGLPAGTETDNNGNTVYWKGGLGNYIDLGFTQRINPDIVLKTGFSFGTISDIKNQMVFGYKNTSDQELFEPGANYLGWVMLIVKPNFFTSE</sequence>
<feature type="domain" description="Alginate export" evidence="1">
    <location>
        <begin position="64"/>
        <end position="152"/>
    </location>
</feature>
<name>A0A1M6K2B2_9BACT</name>